<keyword evidence="4 7" id="KW-0812">Transmembrane</keyword>
<feature type="transmembrane region" description="Helical" evidence="7">
    <location>
        <begin position="84"/>
        <end position="103"/>
    </location>
</feature>
<evidence type="ECO:0000256" key="1">
    <source>
        <dbReference type="ARBA" id="ARBA00004141"/>
    </source>
</evidence>
<gene>
    <name evidence="8" type="ORF">BCR35DRAFT_260981</name>
</gene>
<feature type="transmembrane region" description="Helical" evidence="7">
    <location>
        <begin position="413"/>
        <end position="437"/>
    </location>
</feature>
<evidence type="ECO:0000256" key="2">
    <source>
        <dbReference type="ARBA" id="ARBA00007965"/>
    </source>
</evidence>
<protein>
    <submittedName>
        <fullName evidence="8">Nucleoside transporter-domain-containing protein</fullName>
    </submittedName>
</protein>
<feature type="transmembrane region" description="Helical" evidence="7">
    <location>
        <begin position="244"/>
        <end position="266"/>
    </location>
</feature>
<keyword evidence="6 7" id="KW-0472">Membrane</keyword>
<organism evidence="8 9">
    <name type="scientific">Leucosporidium creatinivorum</name>
    <dbReference type="NCBI Taxonomy" id="106004"/>
    <lineage>
        <taxon>Eukaryota</taxon>
        <taxon>Fungi</taxon>
        <taxon>Dikarya</taxon>
        <taxon>Basidiomycota</taxon>
        <taxon>Pucciniomycotina</taxon>
        <taxon>Microbotryomycetes</taxon>
        <taxon>Leucosporidiales</taxon>
        <taxon>Leucosporidium</taxon>
    </lineage>
</organism>
<dbReference type="PANTHER" id="PTHR10332:SF88">
    <property type="entry name" value="EQUILIBRATIVE NUCLEOSIDE TRANSPORTER 1, ISOFORM A"/>
    <property type="match status" value="1"/>
</dbReference>
<evidence type="ECO:0000256" key="3">
    <source>
        <dbReference type="ARBA" id="ARBA00022448"/>
    </source>
</evidence>
<dbReference type="Pfam" id="PF01733">
    <property type="entry name" value="Nucleoside_tran"/>
    <property type="match status" value="1"/>
</dbReference>
<dbReference type="GO" id="GO:0000329">
    <property type="term" value="C:fungal-type vacuole membrane"/>
    <property type="evidence" value="ECO:0007669"/>
    <property type="project" value="TreeGrafter"/>
</dbReference>
<keyword evidence="5 7" id="KW-1133">Transmembrane helix</keyword>
<keyword evidence="9" id="KW-1185">Reference proteome</keyword>
<dbReference type="PIRSF" id="PIRSF016379">
    <property type="entry name" value="ENT"/>
    <property type="match status" value="1"/>
</dbReference>
<dbReference type="STRING" id="106004.A0A1Y2G2E1"/>
<dbReference type="OrthoDB" id="10261753at2759"/>
<proteinExistence type="inferred from homology"/>
<comment type="subcellular location">
    <subcellularLocation>
        <location evidence="1">Membrane</location>
        <topology evidence="1">Multi-pass membrane protein</topology>
    </subcellularLocation>
</comment>
<evidence type="ECO:0000313" key="8">
    <source>
        <dbReference type="EMBL" id="ORY91536.1"/>
    </source>
</evidence>
<sequence>MEGEEGGGSRPGHGRSASYESALAGRSGVGEESVEKKARSLEVAIAYGCFFILGACILLAWNAEIVAGAYFLARLERSTWETSYSSWVALTFTTGNLLFLAHANATQQGAHLGRRISGSITTIIVTVSLYIISTRIKEINPDFFFSALILCTIILAASASYLQNAVVALSASFGPTFLQAILSGQGAISVGVAGIQLIAAYTSLKPSQALTNSIPSPQIPLSLLRRALAFAEDPEPADGVRNSAFTFFLTIGCFAVFSLLAYALLLRLPLYKLVIRSNEDDSSTSKPSSSRPPQASLRAVERKIRKLGIAMFGVFAITLSVFPAVTSSILSVHEEGSGGPTWSQAAVFLPIGFMVFAVGDWTGRILPQAKFLTFTDWRALAVASAARIVFIPLFLMCNTSASAGDPYIDSDIAYLVIMLLFSLSNGYVSTLVMLAAVVEPSLEEQEVDIAATCMAFYLTSGLAFGSFISFPVRAAICHCNPFL</sequence>
<evidence type="ECO:0000256" key="7">
    <source>
        <dbReference type="SAM" id="Phobius"/>
    </source>
</evidence>
<keyword evidence="3" id="KW-0813">Transport</keyword>
<feature type="transmembrane region" description="Helical" evidence="7">
    <location>
        <begin position="342"/>
        <end position="359"/>
    </location>
</feature>
<feature type="transmembrane region" description="Helical" evidence="7">
    <location>
        <begin position="307"/>
        <end position="330"/>
    </location>
</feature>
<comment type="caution">
    <text evidence="8">The sequence shown here is derived from an EMBL/GenBank/DDBJ whole genome shotgun (WGS) entry which is preliminary data.</text>
</comment>
<dbReference type="GO" id="GO:0034257">
    <property type="term" value="F:nicotinamide riboside transmembrane transporter activity"/>
    <property type="evidence" value="ECO:0007669"/>
    <property type="project" value="TreeGrafter"/>
</dbReference>
<dbReference type="InterPro" id="IPR036259">
    <property type="entry name" value="MFS_trans_sf"/>
</dbReference>
<dbReference type="Proteomes" id="UP000193467">
    <property type="component" value="Unassembled WGS sequence"/>
</dbReference>
<comment type="similarity">
    <text evidence="2">Belongs to the SLC29A/ENT transporter (TC 2.A.57) family.</text>
</comment>
<feature type="transmembrane region" description="Helical" evidence="7">
    <location>
        <begin position="144"/>
        <end position="162"/>
    </location>
</feature>
<dbReference type="AlphaFoldDB" id="A0A1Y2G2E1"/>
<feature type="transmembrane region" description="Helical" evidence="7">
    <location>
        <begin position="380"/>
        <end position="401"/>
    </location>
</feature>
<dbReference type="InParanoid" id="A0A1Y2G2E1"/>
<evidence type="ECO:0000256" key="4">
    <source>
        <dbReference type="ARBA" id="ARBA00022692"/>
    </source>
</evidence>
<dbReference type="PRINTS" id="PR01130">
    <property type="entry name" value="DERENTRNSPRT"/>
</dbReference>
<evidence type="ECO:0000256" key="6">
    <source>
        <dbReference type="ARBA" id="ARBA00023136"/>
    </source>
</evidence>
<dbReference type="EMBL" id="MCGR01000002">
    <property type="protein sequence ID" value="ORY91536.1"/>
    <property type="molecule type" value="Genomic_DNA"/>
</dbReference>
<evidence type="ECO:0000256" key="5">
    <source>
        <dbReference type="ARBA" id="ARBA00022989"/>
    </source>
</evidence>
<name>A0A1Y2G2E1_9BASI</name>
<feature type="transmembrane region" description="Helical" evidence="7">
    <location>
        <begin position="449"/>
        <end position="470"/>
    </location>
</feature>
<reference evidence="8 9" key="1">
    <citation type="submission" date="2016-07" db="EMBL/GenBank/DDBJ databases">
        <title>Pervasive Adenine N6-methylation of Active Genes in Fungi.</title>
        <authorList>
            <consortium name="DOE Joint Genome Institute"/>
            <person name="Mondo S.J."/>
            <person name="Dannebaum R.O."/>
            <person name="Kuo R.C."/>
            <person name="Labutti K."/>
            <person name="Haridas S."/>
            <person name="Kuo A."/>
            <person name="Salamov A."/>
            <person name="Ahrendt S.R."/>
            <person name="Lipzen A."/>
            <person name="Sullivan W."/>
            <person name="Andreopoulos W.B."/>
            <person name="Clum A."/>
            <person name="Lindquist E."/>
            <person name="Daum C."/>
            <person name="Ramamoorthy G.K."/>
            <person name="Gryganskyi A."/>
            <person name="Culley D."/>
            <person name="Magnuson J.K."/>
            <person name="James T.Y."/>
            <person name="O'Malley M.A."/>
            <person name="Stajich J.E."/>
            <person name="Spatafora J.W."/>
            <person name="Visel A."/>
            <person name="Grigoriev I.V."/>
        </authorList>
    </citation>
    <scope>NUCLEOTIDE SEQUENCE [LARGE SCALE GENOMIC DNA]</scope>
    <source>
        <strain evidence="8 9">62-1032</strain>
    </source>
</reference>
<dbReference type="InterPro" id="IPR002259">
    <property type="entry name" value="Eqnu_transpt"/>
</dbReference>
<feature type="transmembrane region" description="Helical" evidence="7">
    <location>
        <begin position="44"/>
        <end position="72"/>
    </location>
</feature>
<feature type="transmembrane region" description="Helical" evidence="7">
    <location>
        <begin position="115"/>
        <end position="132"/>
    </location>
</feature>
<dbReference type="GO" id="GO:0015205">
    <property type="term" value="F:nucleobase transmembrane transporter activity"/>
    <property type="evidence" value="ECO:0007669"/>
    <property type="project" value="TreeGrafter"/>
</dbReference>
<dbReference type="PANTHER" id="PTHR10332">
    <property type="entry name" value="EQUILIBRATIVE NUCLEOSIDE TRANSPORTER"/>
    <property type="match status" value="1"/>
</dbReference>
<dbReference type="GO" id="GO:0005886">
    <property type="term" value="C:plasma membrane"/>
    <property type="evidence" value="ECO:0007669"/>
    <property type="project" value="TreeGrafter"/>
</dbReference>
<dbReference type="SUPFAM" id="SSF103473">
    <property type="entry name" value="MFS general substrate transporter"/>
    <property type="match status" value="1"/>
</dbReference>
<evidence type="ECO:0000313" key="9">
    <source>
        <dbReference type="Proteomes" id="UP000193467"/>
    </source>
</evidence>
<accession>A0A1Y2G2E1</accession>